<dbReference type="PROSITE" id="PS51740">
    <property type="entry name" value="SPOVT_ABRB"/>
    <property type="match status" value="1"/>
</dbReference>
<evidence type="ECO:0000313" key="5">
    <source>
        <dbReference type="Proteomes" id="UP001320876"/>
    </source>
</evidence>
<reference evidence="4 5" key="1">
    <citation type="submission" date="2022-10" db="EMBL/GenBank/DDBJ databases">
        <title>Luteolibacter arcticus strain CCTCC AB 2014275, whole genome shotgun sequencing project.</title>
        <authorList>
            <person name="Zhao G."/>
            <person name="Shen L."/>
        </authorList>
    </citation>
    <scope>NUCLEOTIDE SEQUENCE [LARGE SCALE GENOMIC DNA]</scope>
    <source>
        <strain evidence="4 5">CCTCC AB 2014275</strain>
    </source>
</reference>
<comment type="caution">
    <text evidence="4">The sequence shown here is derived from an EMBL/GenBank/DDBJ whole genome shotgun (WGS) entry which is preliminary data.</text>
</comment>
<proteinExistence type="predicted"/>
<accession>A0ABT3GSF4</accession>
<organism evidence="4 5">
    <name type="scientific">Luteolibacter arcticus</name>
    <dbReference type="NCBI Taxonomy" id="1581411"/>
    <lineage>
        <taxon>Bacteria</taxon>
        <taxon>Pseudomonadati</taxon>
        <taxon>Verrucomicrobiota</taxon>
        <taxon>Verrucomicrobiia</taxon>
        <taxon>Verrucomicrobiales</taxon>
        <taxon>Verrucomicrobiaceae</taxon>
        <taxon>Luteolibacter</taxon>
    </lineage>
</organism>
<dbReference type="GO" id="GO:0003677">
    <property type="term" value="F:DNA binding"/>
    <property type="evidence" value="ECO:0007669"/>
    <property type="project" value="UniProtKB-KW"/>
</dbReference>
<protein>
    <submittedName>
        <fullName evidence="4">AbrB/MazE/SpoVT family DNA-binding domain-containing protein</fullName>
    </submittedName>
</protein>
<dbReference type="Pfam" id="PF04014">
    <property type="entry name" value="MazE_antitoxin"/>
    <property type="match status" value="1"/>
</dbReference>
<keyword evidence="5" id="KW-1185">Reference proteome</keyword>
<evidence type="ECO:0000313" key="4">
    <source>
        <dbReference type="EMBL" id="MCW1926464.1"/>
    </source>
</evidence>
<evidence type="ECO:0000256" key="1">
    <source>
        <dbReference type="PROSITE-ProRule" id="PRU01076"/>
    </source>
</evidence>
<sequence>MKTKLTMDKAGRIILPKPIRDMMHLTAGSKLEAEVVGGQLQINAEEDEDPPYKMVDGIMVIIGGGPTPGGLAKAIRDERDAMADRSKRTR</sequence>
<dbReference type="Proteomes" id="UP001320876">
    <property type="component" value="Unassembled WGS sequence"/>
</dbReference>
<evidence type="ECO:0000256" key="2">
    <source>
        <dbReference type="SAM" id="MobiDB-lite"/>
    </source>
</evidence>
<dbReference type="SMART" id="SM00966">
    <property type="entry name" value="SpoVT_AbrB"/>
    <property type="match status" value="1"/>
</dbReference>
<dbReference type="NCBIfam" id="TIGR01439">
    <property type="entry name" value="lp_hng_hel_AbrB"/>
    <property type="match status" value="1"/>
</dbReference>
<evidence type="ECO:0000259" key="3">
    <source>
        <dbReference type="PROSITE" id="PS51740"/>
    </source>
</evidence>
<dbReference type="InterPro" id="IPR007159">
    <property type="entry name" value="SpoVT-AbrB_dom"/>
</dbReference>
<feature type="region of interest" description="Disordered" evidence="2">
    <location>
        <begin position="69"/>
        <end position="90"/>
    </location>
</feature>
<gene>
    <name evidence="4" type="ORF">OKA05_28190</name>
</gene>
<feature type="compositionally biased region" description="Basic and acidic residues" evidence="2">
    <location>
        <begin position="74"/>
        <end position="90"/>
    </location>
</feature>
<dbReference type="SUPFAM" id="SSF89447">
    <property type="entry name" value="AbrB/MazE/MraZ-like"/>
    <property type="match status" value="1"/>
</dbReference>
<keyword evidence="1 4" id="KW-0238">DNA-binding</keyword>
<dbReference type="Gene3D" id="2.10.260.10">
    <property type="match status" value="1"/>
</dbReference>
<feature type="domain" description="SpoVT-AbrB" evidence="3">
    <location>
        <begin position="2"/>
        <end position="47"/>
    </location>
</feature>
<dbReference type="InterPro" id="IPR037914">
    <property type="entry name" value="SpoVT-AbrB_sf"/>
</dbReference>
<name>A0ABT3GSF4_9BACT</name>
<dbReference type="EMBL" id="JAPDDT010000027">
    <property type="protein sequence ID" value="MCW1926464.1"/>
    <property type="molecule type" value="Genomic_DNA"/>
</dbReference>